<keyword evidence="4" id="KW-0288">FMN</keyword>
<dbReference type="InterPro" id="IPR015865">
    <property type="entry name" value="Riboflavin_kinase_bac/euk"/>
</dbReference>
<feature type="domain" description="Riboflavin kinase" evidence="8">
    <location>
        <begin position="304"/>
        <end position="439"/>
    </location>
</feature>
<accession>A0A8T0I9Y7</accession>
<dbReference type="SUPFAM" id="SSF82114">
    <property type="entry name" value="Riboflavin kinase-like"/>
    <property type="match status" value="1"/>
</dbReference>
<dbReference type="EC" id="2.7.1.26" evidence="2"/>
<evidence type="ECO:0000256" key="5">
    <source>
        <dbReference type="ARBA" id="ARBA00022679"/>
    </source>
</evidence>
<dbReference type="Pfam" id="PF01687">
    <property type="entry name" value="Flavokinase"/>
    <property type="match status" value="1"/>
</dbReference>
<sequence length="457" mass="50418">MRALSSRMTLLTPLLPSSSVCFGLDNRPHRRQRWASKGTLLKLQGRGSRAGVDCGVSRVLPAQEKRSQCRERFLVRSSSTSVSAASEAGQLEHSQILESFFDDTGEFFEAKNDSPDWIKKVVAAGLVEKGSSALVGPGSISLVPLLRSLGVDTVVAHWSLLELASIKAADDEIRCWHGNVEKLPHSWGTYDAVFLGHSPAMAFSASALFASVISRCRAGARVVINQSHGNDFLAPYRELYPHILLRDLPELEELQSLTNGLPLEFVSFQSDSSAYLAALEVNETSSKAENDINYEEFVVLSADIGDFPVYASAKVVTGFGRGSKQMGIPTANLNPEELPKEIRDLPKGVYFGWVQVRAEGLDGGVCKMVMNIGNRPTFTDSDAITVEVHILHEYETDFYDQVAAIVVLGFIRPEMKFGSLDALVERIGEDIKIAKSSLEEEVLKSYQTDRFFRMYRM</sequence>
<dbReference type="PANTHER" id="PTHR37217">
    <property type="entry name" value="EXPRESSED PROTEIN"/>
    <property type="match status" value="1"/>
</dbReference>
<dbReference type="PANTHER" id="PTHR37217:SF1">
    <property type="entry name" value="EXPRESSED PROTEIN"/>
    <property type="match status" value="1"/>
</dbReference>
<dbReference type="GO" id="GO:0005524">
    <property type="term" value="F:ATP binding"/>
    <property type="evidence" value="ECO:0007669"/>
    <property type="project" value="UniProtKB-KW"/>
</dbReference>
<keyword evidence="10" id="KW-1185">Reference proteome</keyword>
<evidence type="ECO:0000256" key="7">
    <source>
        <dbReference type="ARBA" id="ARBA00022840"/>
    </source>
</evidence>
<dbReference type="AlphaFoldDB" id="A0A8T0I9Y7"/>
<evidence type="ECO:0000256" key="3">
    <source>
        <dbReference type="ARBA" id="ARBA00022630"/>
    </source>
</evidence>
<reference evidence="9" key="1">
    <citation type="submission" date="2020-06" db="EMBL/GenBank/DDBJ databases">
        <title>WGS assembly of Ceratodon purpureus strain R40.</title>
        <authorList>
            <person name="Carey S.B."/>
            <person name="Jenkins J."/>
            <person name="Shu S."/>
            <person name="Lovell J.T."/>
            <person name="Sreedasyam A."/>
            <person name="Maumus F."/>
            <person name="Tiley G.P."/>
            <person name="Fernandez-Pozo N."/>
            <person name="Barry K."/>
            <person name="Chen C."/>
            <person name="Wang M."/>
            <person name="Lipzen A."/>
            <person name="Daum C."/>
            <person name="Saski C.A."/>
            <person name="Payton A.C."/>
            <person name="Mcbreen J.C."/>
            <person name="Conrad R.E."/>
            <person name="Kollar L.M."/>
            <person name="Olsson S."/>
            <person name="Huttunen S."/>
            <person name="Landis J.B."/>
            <person name="Wickett N.J."/>
            <person name="Johnson M.G."/>
            <person name="Rensing S.A."/>
            <person name="Grimwood J."/>
            <person name="Schmutz J."/>
            <person name="Mcdaniel S.F."/>
        </authorList>
    </citation>
    <scope>NUCLEOTIDE SEQUENCE</scope>
    <source>
        <strain evidence="9">R40</strain>
    </source>
</reference>
<dbReference type="GO" id="GO:0009231">
    <property type="term" value="P:riboflavin biosynthetic process"/>
    <property type="evidence" value="ECO:0007669"/>
    <property type="project" value="InterPro"/>
</dbReference>
<dbReference type="InterPro" id="IPR023465">
    <property type="entry name" value="Riboflavin_kinase_dom_sf"/>
</dbReference>
<evidence type="ECO:0000256" key="6">
    <source>
        <dbReference type="ARBA" id="ARBA00022741"/>
    </source>
</evidence>
<evidence type="ECO:0000256" key="2">
    <source>
        <dbReference type="ARBA" id="ARBA00012105"/>
    </source>
</evidence>
<dbReference type="Proteomes" id="UP000822688">
    <property type="component" value="Chromosome 4"/>
</dbReference>
<keyword evidence="7" id="KW-0067">ATP-binding</keyword>
<dbReference type="EMBL" id="CM026424">
    <property type="protein sequence ID" value="KAG0579303.1"/>
    <property type="molecule type" value="Genomic_DNA"/>
</dbReference>
<keyword evidence="6" id="KW-0547">Nucleotide-binding</keyword>
<evidence type="ECO:0000313" key="10">
    <source>
        <dbReference type="Proteomes" id="UP000822688"/>
    </source>
</evidence>
<protein>
    <recommendedName>
        <fullName evidence="2">riboflavin kinase</fullName>
        <ecNumber evidence="2">2.7.1.26</ecNumber>
    </recommendedName>
</protein>
<evidence type="ECO:0000313" key="9">
    <source>
        <dbReference type="EMBL" id="KAG0579303.1"/>
    </source>
</evidence>
<proteinExistence type="predicted"/>
<dbReference type="SMART" id="SM00904">
    <property type="entry name" value="Flavokinase"/>
    <property type="match status" value="1"/>
</dbReference>
<evidence type="ECO:0000259" key="8">
    <source>
        <dbReference type="SMART" id="SM00904"/>
    </source>
</evidence>
<comment type="pathway">
    <text evidence="1">Cofactor biosynthesis; FMN biosynthesis; FMN from riboflavin (ATP route): step 1/1.</text>
</comment>
<evidence type="ECO:0000256" key="1">
    <source>
        <dbReference type="ARBA" id="ARBA00005201"/>
    </source>
</evidence>
<gene>
    <name evidence="9" type="ORF">KC19_4G089300</name>
</gene>
<keyword evidence="3" id="KW-0285">Flavoprotein</keyword>
<keyword evidence="5" id="KW-0808">Transferase</keyword>
<dbReference type="Gene3D" id="2.40.30.30">
    <property type="entry name" value="Riboflavin kinase-like"/>
    <property type="match status" value="1"/>
</dbReference>
<name>A0A8T0I9Y7_CERPU</name>
<dbReference type="GO" id="GO:0008531">
    <property type="term" value="F:riboflavin kinase activity"/>
    <property type="evidence" value="ECO:0007669"/>
    <property type="project" value="UniProtKB-EC"/>
</dbReference>
<dbReference type="InterPro" id="IPR029063">
    <property type="entry name" value="SAM-dependent_MTases_sf"/>
</dbReference>
<organism evidence="9 10">
    <name type="scientific">Ceratodon purpureus</name>
    <name type="common">Fire moss</name>
    <name type="synonym">Dicranum purpureum</name>
    <dbReference type="NCBI Taxonomy" id="3225"/>
    <lineage>
        <taxon>Eukaryota</taxon>
        <taxon>Viridiplantae</taxon>
        <taxon>Streptophyta</taxon>
        <taxon>Embryophyta</taxon>
        <taxon>Bryophyta</taxon>
        <taxon>Bryophytina</taxon>
        <taxon>Bryopsida</taxon>
        <taxon>Dicranidae</taxon>
        <taxon>Pseudoditrichales</taxon>
        <taxon>Ditrichaceae</taxon>
        <taxon>Ceratodon</taxon>
    </lineage>
</organism>
<dbReference type="SUPFAM" id="SSF53335">
    <property type="entry name" value="S-adenosyl-L-methionine-dependent methyltransferases"/>
    <property type="match status" value="1"/>
</dbReference>
<evidence type="ECO:0000256" key="4">
    <source>
        <dbReference type="ARBA" id="ARBA00022643"/>
    </source>
</evidence>
<comment type="caution">
    <text evidence="9">The sequence shown here is derived from an EMBL/GenBank/DDBJ whole genome shotgun (WGS) entry which is preliminary data.</text>
</comment>